<evidence type="ECO:0000313" key="3">
    <source>
        <dbReference type="Proteomes" id="UP000276215"/>
    </source>
</evidence>
<feature type="compositionally biased region" description="Basic and acidic residues" evidence="1">
    <location>
        <begin position="68"/>
        <end position="80"/>
    </location>
</feature>
<feature type="region of interest" description="Disordered" evidence="1">
    <location>
        <begin position="1"/>
        <end position="90"/>
    </location>
</feature>
<gene>
    <name evidence="2" type="ORF">L873DRAFT_1721725</name>
</gene>
<name>A0A3N4J6F9_9PEZI</name>
<sequence length="113" mass="12508">MLRTSVSKTLLRSSSTLFTRASAQQARLYDEGPTPHATEKKHGLDTQSEQSQRGMKEKAESSMSTEARGQKHQPEKEFKEAPGPIIGMQDERGGSMSFVYPPVWNSFGMFVGA</sequence>
<dbReference type="OrthoDB" id="5314674at2759"/>
<dbReference type="EMBL" id="ML120578">
    <property type="protein sequence ID" value="RPA89464.1"/>
    <property type="molecule type" value="Genomic_DNA"/>
</dbReference>
<dbReference type="Proteomes" id="UP000276215">
    <property type="component" value="Unassembled WGS sequence"/>
</dbReference>
<accession>A0A3N4J6F9</accession>
<protein>
    <submittedName>
        <fullName evidence="2">Uncharacterized protein</fullName>
    </submittedName>
</protein>
<reference evidence="2 3" key="1">
    <citation type="journal article" date="2018" name="Nat. Ecol. Evol.">
        <title>Pezizomycetes genomes reveal the molecular basis of ectomycorrhizal truffle lifestyle.</title>
        <authorList>
            <person name="Murat C."/>
            <person name="Payen T."/>
            <person name="Noel B."/>
            <person name="Kuo A."/>
            <person name="Morin E."/>
            <person name="Chen J."/>
            <person name="Kohler A."/>
            <person name="Krizsan K."/>
            <person name="Balestrini R."/>
            <person name="Da Silva C."/>
            <person name="Montanini B."/>
            <person name="Hainaut M."/>
            <person name="Levati E."/>
            <person name="Barry K.W."/>
            <person name="Belfiori B."/>
            <person name="Cichocki N."/>
            <person name="Clum A."/>
            <person name="Dockter R.B."/>
            <person name="Fauchery L."/>
            <person name="Guy J."/>
            <person name="Iotti M."/>
            <person name="Le Tacon F."/>
            <person name="Lindquist E.A."/>
            <person name="Lipzen A."/>
            <person name="Malagnac F."/>
            <person name="Mello A."/>
            <person name="Molinier V."/>
            <person name="Miyauchi S."/>
            <person name="Poulain J."/>
            <person name="Riccioni C."/>
            <person name="Rubini A."/>
            <person name="Sitrit Y."/>
            <person name="Splivallo R."/>
            <person name="Traeger S."/>
            <person name="Wang M."/>
            <person name="Zifcakova L."/>
            <person name="Wipf D."/>
            <person name="Zambonelli A."/>
            <person name="Paolocci F."/>
            <person name="Nowrousian M."/>
            <person name="Ottonello S."/>
            <person name="Baldrian P."/>
            <person name="Spatafora J.W."/>
            <person name="Henrissat B."/>
            <person name="Nagy L.G."/>
            <person name="Aury J.M."/>
            <person name="Wincker P."/>
            <person name="Grigoriev I.V."/>
            <person name="Bonfante P."/>
            <person name="Martin F.M."/>
        </authorList>
    </citation>
    <scope>NUCLEOTIDE SEQUENCE [LARGE SCALE GENOMIC DNA]</scope>
    <source>
        <strain evidence="2 3">120613-1</strain>
    </source>
</reference>
<keyword evidence="3" id="KW-1185">Reference proteome</keyword>
<organism evidence="2 3">
    <name type="scientific">Choiromyces venosus 120613-1</name>
    <dbReference type="NCBI Taxonomy" id="1336337"/>
    <lineage>
        <taxon>Eukaryota</taxon>
        <taxon>Fungi</taxon>
        <taxon>Dikarya</taxon>
        <taxon>Ascomycota</taxon>
        <taxon>Pezizomycotina</taxon>
        <taxon>Pezizomycetes</taxon>
        <taxon>Pezizales</taxon>
        <taxon>Tuberaceae</taxon>
        <taxon>Choiromyces</taxon>
    </lineage>
</organism>
<feature type="compositionally biased region" description="Polar residues" evidence="1">
    <location>
        <begin position="1"/>
        <end position="25"/>
    </location>
</feature>
<dbReference type="AlphaFoldDB" id="A0A3N4J6F9"/>
<evidence type="ECO:0000256" key="1">
    <source>
        <dbReference type="SAM" id="MobiDB-lite"/>
    </source>
</evidence>
<evidence type="ECO:0000313" key="2">
    <source>
        <dbReference type="EMBL" id="RPA89464.1"/>
    </source>
</evidence>
<proteinExistence type="predicted"/>